<proteinExistence type="predicted"/>
<evidence type="ECO:0000313" key="1">
    <source>
        <dbReference type="EMBL" id="KAF2716402.1"/>
    </source>
</evidence>
<gene>
    <name evidence="1" type="ORF">K431DRAFT_298693</name>
</gene>
<protein>
    <submittedName>
        <fullName evidence="1">Uncharacterized protein</fullName>
    </submittedName>
</protein>
<sequence length="272" mass="29556">MTMRSTISGIPTRLSSSINAASSLGSKFLQTVRSRESGTDIDKSSTMCMSSAHLPHPRDLAKATIKLSILLQGSISKRLYLRPCGLTLSESTIYFLIAISIGHQQQCAGSLSLDGRAATQATKMTKGMLPYAHMHPGTAGVALPIRYHPSMSTNTGSVRAPQSPDGHMAECHASDGLLQTYLTRVPIFKHDLKKLMRRSNGNYWTYHFVCKPAYTSQATNNRANSYQAAPGLGMSRLDLQLRSGDTKYSQVDALSPNNVGLEFSEQGSRVES</sequence>
<dbReference type="AlphaFoldDB" id="A0A9P4PWV6"/>
<dbReference type="Proteomes" id="UP000799441">
    <property type="component" value="Unassembled WGS sequence"/>
</dbReference>
<keyword evidence="2" id="KW-1185">Reference proteome</keyword>
<name>A0A9P4PWV6_9PEZI</name>
<evidence type="ECO:0000313" key="2">
    <source>
        <dbReference type="Proteomes" id="UP000799441"/>
    </source>
</evidence>
<dbReference type="EMBL" id="MU003877">
    <property type="protein sequence ID" value="KAF2716402.1"/>
    <property type="molecule type" value="Genomic_DNA"/>
</dbReference>
<accession>A0A9P4PWV6</accession>
<reference evidence="1" key="1">
    <citation type="journal article" date="2020" name="Stud. Mycol.">
        <title>101 Dothideomycetes genomes: a test case for predicting lifestyles and emergence of pathogens.</title>
        <authorList>
            <person name="Haridas S."/>
            <person name="Albert R."/>
            <person name="Binder M."/>
            <person name="Bloem J."/>
            <person name="Labutti K."/>
            <person name="Salamov A."/>
            <person name="Andreopoulos B."/>
            <person name="Baker S."/>
            <person name="Barry K."/>
            <person name="Bills G."/>
            <person name="Bluhm B."/>
            <person name="Cannon C."/>
            <person name="Castanera R."/>
            <person name="Culley D."/>
            <person name="Daum C."/>
            <person name="Ezra D."/>
            <person name="Gonzalez J."/>
            <person name="Henrissat B."/>
            <person name="Kuo A."/>
            <person name="Liang C."/>
            <person name="Lipzen A."/>
            <person name="Lutzoni F."/>
            <person name="Magnuson J."/>
            <person name="Mondo S."/>
            <person name="Nolan M."/>
            <person name="Ohm R."/>
            <person name="Pangilinan J."/>
            <person name="Park H.-J."/>
            <person name="Ramirez L."/>
            <person name="Alfaro M."/>
            <person name="Sun H."/>
            <person name="Tritt A."/>
            <person name="Yoshinaga Y."/>
            <person name="Zwiers L.-H."/>
            <person name="Turgeon B."/>
            <person name="Goodwin S."/>
            <person name="Spatafora J."/>
            <person name="Crous P."/>
            <person name="Grigoriev I."/>
        </authorList>
    </citation>
    <scope>NUCLEOTIDE SEQUENCE</scope>
    <source>
        <strain evidence="1">CBS 116435</strain>
    </source>
</reference>
<comment type="caution">
    <text evidence="1">The sequence shown here is derived from an EMBL/GenBank/DDBJ whole genome shotgun (WGS) entry which is preliminary data.</text>
</comment>
<organism evidence="1 2">
    <name type="scientific">Polychaeton citri CBS 116435</name>
    <dbReference type="NCBI Taxonomy" id="1314669"/>
    <lineage>
        <taxon>Eukaryota</taxon>
        <taxon>Fungi</taxon>
        <taxon>Dikarya</taxon>
        <taxon>Ascomycota</taxon>
        <taxon>Pezizomycotina</taxon>
        <taxon>Dothideomycetes</taxon>
        <taxon>Dothideomycetidae</taxon>
        <taxon>Capnodiales</taxon>
        <taxon>Capnodiaceae</taxon>
        <taxon>Polychaeton</taxon>
    </lineage>
</organism>